<dbReference type="RefSeq" id="WP_377602280.1">
    <property type="nucleotide sequence ID" value="NZ_JBHUME010000007.1"/>
</dbReference>
<keyword evidence="8" id="KW-1185">Reference proteome</keyword>
<reference evidence="8" key="1">
    <citation type="journal article" date="2019" name="Int. J. Syst. Evol. Microbiol.">
        <title>The Global Catalogue of Microorganisms (GCM) 10K type strain sequencing project: providing services to taxonomists for standard genome sequencing and annotation.</title>
        <authorList>
            <consortium name="The Broad Institute Genomics Platform"/>
            <consortium name="The Broad Institute Genome Sequencing Center for Infectious Disease"/>
            <person name="Wu L."/>
            <person name="Ma J."/>
        </authorList>
    </citation>
    <scope>NUCLEOTIDE SEQUENCE [LARGE SCALE GENOMIC DNA]</scope>
    <source>
        <strain evidence="8">KCTC 3950</strain>
    </source>
</reference>
<dbReference type="Proteomes" id="UP001597541">
    <property type="component" value="Unassembled WGS sequence"/>
</dbReference>
<evidence type="ECO:0000256" key="4">
    <source>
        <dbReference type="ARBA" id="ARBA00023136"/>
    </source>
</evidence>
<dbReference type="EMBL" id="JBHUME010000007">
    <property type="protein sequence ID" value="MFD2612598.1"/>
    <property type="molecule type" value="Genomic_DNA"/>
</dbReference>
<evidence type="ECO:0000256" key="5">
    <source>
        <dbReference type="SAM" id="Phobius"/>
    </source>
</evidence>
<feature type="transmembrane region" description="Helical" evidence="5">
    <location>
        <begin position="186"/>
        <end position="206"/>
    </location>
</feature>
<name>A0ABW5PDB7_9BACL</name>
<dbReference type="Gene3D" id="1.20.144.10">
    <property type="entry name" value="Phosphatidic acid phosphatase type 2/haloperoxidase"/>
    <property type="match status" value="1"/>
</dbReference>
<proteinExistence type="predicted"/>
<keyword evidence="4 5" id="KW-0472">Membrane</keyword>
<feature type="transmembrane region" description="Helical" evidence="5">
    <location>
        <begin position="104"/>
        <end position="125"/>
    </location>
</feature>
<dbReference type="PANTHER" id="PTHR31310">
    <property type="match status" value="1"/>
</dbReference>
<accession>A0ABW5PDB7</accession>
<evidence type="ECO:0000256" key="2">
    <source>
        <dbReference type="ARBA" id="ARBA00022692"/>
    </source>
</evidence>
<feature type="transmembrane region" description="Helical" evidence="5">
    <location>
        <begin position="240"/>
        <end position="259"/>
    </location>
</feature>
<dbReference type="InterPro" id="IPR026841">
    <property type="entry name" value="Aur1/Ipt1"/>
</dbReference>
<dbReference type="InterPro" id="IPR052185">
    <property type="entry name" value="IPC_Synthase-Related"/>
</dbReference>
<dbReference type="CDD" id="cd03386">
    <property type="entry name" value="PAP2_Aur1_like"/>
    <property type="match status" value="1"/>
</dbReference>
<dbReference type="SUPFAM" id="SSF48317">
    <property type="entry name" value="Acid phosphatase/Vanadium-dependent haloperoxidase"/>
    <property type="match status" value="1"/>
</dbReference>
<feature type="transmembrane region" description="Helical" evidence="5">
    <location>
        <begin position="213"/>
        <end position="234"/>
    </location>
</feature>
<protein>
    <submittedName>
        <fullName evidence="7">Phosphatase PAP2 family protein</fullName>
    </submittedName>
</protein>
<evidence type="ECO:0000256" key="3">
    <source>
        <dbReference type="ARBA" id="ARBA00022989"/>
    </source>
</evidence>
<comment type="subcellular location">
    <subcellularLocation>
        <location evidence="1">Membrane</location>
        <topology evidence="1">Multi-pass membrane protein</topology>
    </subcellularLocation>
</comment>
<evidence type="ECO:0000313" key="7">
    <source>
        <dbReference type="EMBL" id="MFD2612598.1"/>
    </source>
</evidence>
<keyword evidence="3 5" id="KW-1133">Transmembrane helix</keyword>
<feature type="transmembrane region" description="Helical" evidence="5">
    <location>
        <begin position="44"/>
        <end position="61"/>
    </location>
</feature>
<sequence length="282" mass="31925">MFIFQSMTNISIATTVVVLLFLMVSTRRSPLAAVTAIASNLLKSRSYLFHFAALLGILYVNKLEMKVESQFPVVYDFAALFHQIEGNFVYWIQHTFMNPSLTYVLTFMYVIVFPALMITSLCIYTTTQNYRLFYATCIAIMMNYLVAIPFYLFVPVNEVWFYHPQVDFLIPSIFPSFETDYRPLSGLNNCFPSLHTSISVTVALLAYHSGNRIWKWITGISAAVIVFSIFYLGIHWLTDMIGGVLLAIAASTVGLKLAARSETVGSMNLMQRVPSRQKMSGQ</sequence>
<organism evidence="7 8">
    <name type="scientific">Paenibacillus gansuensis</name>
    <dbReference type="NCBI Taxonomy" id="306542"/>
    <lineage>
        <taxon>Bacteria</taxon>
        <taxon>Bacillati</taxon>
        <taxon>Bacillota</taxon>
        <taxon>Bacilli</taxon>
        <taxon>Bacillales</taxon>
        <taxon>Paenibacillaceae</taxon>
        <taxon>Paenibacillus</taxon>
    </lineage>
</organism>
<comment type="caution">
    <text evidence="7">The sequence shown here is derived from an EMBL/GenBank/DDBJ whole genome shotgun (WGS) entry which is preliminary data.</text>
</comment>
<gene>
    <name evidence="7" type="ORF">ACFSUF_09205</name>
</gene>
<dbReference type="PANTHER" id="PTHR31310:SF7">
    <property type="entry name" value="PA-PHOSPHATASE RELATED-FAMILY PROTEIN DDB_G0268928"/>
    <property type="match status" value="1"/>
</dbReference>
<dbReference type="Pfam" id="PF14378">
    <property type="entry name" value="PAP2_3"/>
    <property type="match status" value="1"/>
</dbReference>
<evidence type="ECO:0000256" key="1">
    <source>
        <dbReference type="ARBA" id="ARBA00004141"/>
    </source>
</evidence>
<evidence type="ECO:0000259" key="6">
    <source>
        <dbReference type="Pfam" id="PF14378"/>
    </source>
</evidence>
<dbReference type="InterPro" id="IPR036938">
    <property type="entry name" value="PAP2/HPO_sf"/>
</dbReference>
<evidence type="ECO:0000313" key="8">
    <source>
        <dbReference type="Proteomes" id="UP001597541"/>
    </source>
</evidence>
<keyword evidence="2 5" id="KW-0812">Transmembrane</keyword>
<feature type="transmembrane region" description="Helical" evidence="5">
    <location>
        <begin position="132"/>
        <end position="154"/>
    </location>
</feature>
<feature type="domain" description="Inositolphosphotransferase Aur1/Ipt1" evidence="6">
    <location>
        <begin position="84"/>
        <end position="251"/>
    </location>
</feature>